<evidence type="ECO:0000313" key="3">
    <source>
        <dbReference type="Proteomes" id="UP000313359"/>
    </source>
</evidence>
<dbReference type="EMBL" id="ML122266">
    <property type="protein sequence ID" value="RPD60248.1"/>
    <property type="molecule type" value="Genomic_DNA"/>
</dbReference>
<keyword evidence="1" id="KW-1133">Transmembrane helix</keyword>
<reference evidence="2" key="1">
    <citation type="journal article" date="2018" name="Genome Biol. Evol.">
        <title>Genomics and development of Lentinus tigrinus, a white-rot wood-decaying mushroom with dimorphic fruiting bodies.</title>
        <authorList>
            <person name="Wu B."/>
            <person name="Xu Z."/>
            <person name="Knudson A."/>
            <person name="Carlson A."/>
            <person name="Chen N."/>
            <person name="Kovaka S."/>
            <person name="LaButti K."/>
            <person name="Lipzen A."/>
            <person name="Pennachio C."/>
            <person name="Riley R."/>
            <person name="Schakwitz W."/>
            <person name="Umezawa K."/>
            <person name="Ohm R.A."/>
            <person name="Grigoriev I.V."/>
            <person name="Nagy L.G."/>
            <person name="Gibbons J."/>
            <person name="Hibbett D."/>
        </authorList>
    </citation>
    <scope>NUCLEOTIDE SEQUENCE [LARGE SCALE GENOMIC DNA]</scope>
    <source>
        <strain evidence="2">ALCF2SS1-6</strain>
    </source>
</reference>
<evidence type="ECO:0000313" key="2">
    <source>
        <dbReference type="EMBL" id="RPD60248.1"/>
    </source>
</evidence>
<keyword evidence="1" id="KW-0472">Membrane</keyword>
<gene>
    <name evidence="2" type="ORF">L227DRAFT_575330</name>
</gene>
<name>A0A5C2SAG3_9APHY</name>
<evidence type="ECO:0000256" key="1">
    <source>
        <dbReference type="SAM" id="Phobius"/>
    </source>
</evidence>
<accession>A0A5C2SAG3</accession>
<feature type="transmembrane region" description="Helical" evidence="1">
    <location>
        <begin position="6"/>
        <end position="27"/>
    </location>
</feature>
<organism evidence="2 3">
    <name type="scientific">Lentinus tigrinus ALCF2SS1-6</name>
    <dbReference type="NCBI Taxonomy" id="1328759"/>
    <lineage>
        <taxon>Eukaryota</taxon>
        <taxon>Fungi</taxon>
        <taxon>Dikarya</taxon>
        <taxon>Basidiomycota</taxon>
        <taxon>Agaricomycotina</taxon>
        <taxon>Agaricomycetes</taxon>
        <taxon>Polyporales</taxon>
        <taxon>Polyporaceae</taxon>
        <taxon>Lentinus</taxon>
    </lineage>
</organism>
<keyword evidence="3" id="KW-1185">Reference proteome</keyword>
<keyword evidence="1" id="KW-0812">Transmembrane</keyword>
<sequence>MHEIPVSPFLVGYIAQGMLLVILLPIYDRIVTAPRLPPQASGLRYTHLVRPTQPFDQ</sequence>
<dbReference type="AlphaFoldDB" id="A0A5C2SAG3"/>
<protein>
    <submittedName>
        <fullName evidence="2">Uncharacterized protein</fullName>
    </submittedName>
</protein>
<dbReference type="Proteomes" id="UP000313359">
    <property type="component" value="Unassembled WGS sequence"/>
</dbReference>
<proteinExistence type="predicted"/>